<feature type="transmembrane region" description="Helical" evidence="6">
    <location>
        <begin position="43"/>
        <end position="63"/>
    </location>
</feature>
<accession>A0A7W7KBS6</accession>
<evidence type="ECO:0000313" key="7">
    <source>
        <dbReference type="EMBL" id="MBB4859128.1"/>
    </source>
</evidence>
<dbReference type="GO" id="GO:0016020">
    <property type="term" value="C:membrane"/>
    <property type="evidence" value="ECO:0007669"/>
    <property type="project" value="UniProtKB-SubCell"/>
</dbReference>
<keyword evidence="8" id="KW-1185">Reference proteome</keyword>
<evidence type="ECO:0000256" key="6">
    <source>
        <dbReference type="SAM" id="Phobius"/>
    </source>
</evidence>
<keyword evidence="3 6" id="KW-0812">Transmembrane</keyword>
<dbReference type="Pfam" id="PF01384">
    <property type="entry name" value="PHO4"/>
    <property type="match status" value="1"/>
</dbReference>
<evidence type="ECO:0000256" key="2">
    <source>
        <dbReference type="ARBA" id="ARBA00022448"/>
    </source>
</evidence>
<evidence type="ECO:0000256" key="5">
    <source>
        <dbReference type="ARBA" id="ARBA00023136"/>
    </source>
</evidence>
<sequence length="340" mass="35486">MTHELALPLLVGLILVALAFDYLNGLHDAANSIATVVATRLLSPGVAVLFAAFFNFAAYFLTLTFPSLHKVAETIGGGLIAKDLITPAVIFGALVGAMFWNVVTWLKGIPSSSSHALVGGLIGAGVAHAGITGVQWSGLNKTLIAIVLSPLLGMIIAMLLMLLTSWLFVRASSRTAESSFRALHLVSSAAYSLSHGLNDAQKTMGIITVLLYSTGYYSGDFEVPHWVAISCYVAIALGTMTGGWKIIETMGSRITKLSQHQGFCASMSGSIVVFTASLLGIPVSTTHTITGCVIGSGVARRASAVRWGVAQSVVMAWVITIPASAAVGALFYLITVPFGG</sequence>
<dbReference type="GO" id="GO:0005315">
    <property type="term" value="F:phosphate transmembrane transporter activity"/>
    <property type="evidence" value="ECO:0007669"/>
    <property type="project" value="InterPro"/>
</dbReference>
<feature type="transmembrane region" description="Helical" evidence="6">
    <location>
        <begin position="223"/>
        <end position="242"/>
    </location>
</feature>
<evidence type="ECO:0000256" key="4">
    <source>
        <dbReference type="ARBA" id="ARBA00022989"/>
    </source>
</evidence>
<dbReference type="AlphaFoldDB" id="A0A7W7KBS6"/>
<keyword evidence="4 6" id="KW-1133">Transmembrane helix</keyword>
<dbReference type="PANTHER" id="PTHR11101:SF80">
    <property type="entry name" value="PHOSPHATE TRANSPORTER"/>
    <property type="match status" value="1"/>
</dbReference>
<dbReference type="Proteomes" id="UP000555448">
    <property type="component" value="Unassembled WGS sequence"/>
</dbReference>
<protein>
    <submittedName>
        <fullName evidence="7">PiT family inorganic phosphate transporter</fullName>
    </submittedName>
</protein>
<reference evidence="7 8" key="1">
    <citation type="submission" date="2020-08" db="EMBL/GenBank/DDBJ databases">
        <title>Functional genomics of gut bacteria from endangered species of beetles.</title>
        <authorList>
            <person name="Carlos-Shanley C."/>
        </authorList>
    </citation>
    <scope>NUCLEOTIDE SEQUENCE [LARGE SCALE GENOMIC DNA]</scope>
    <source>
        <strain evidence="7 8">S00245</strain>
    </source>
</reference>
<dbReference type="RefSeq" id="WP_184245425.1">
    <property type="nucleotide sequence ID" value="NZ_JACHLR010000009.1"/>
</dbReference>
<comment type="caution">
    <text evidence="7">The sequence shown here is derived from an EMBL/GenBank/DDBJ whole genome shotgun (WGS) entry which is preliminary data.</text>
</comment>
<dbReference type="GO" id="GO:0035435">
    <property type="term" value="P:phosphate ion transmembrane transport"/>
    <property type="evidence" value="ECO:0007669"/>
    <property type="project" value="TreeGrafter"/>
</dbReference>
<organism evidence="7 8">
    <name type="scientific">Novosphingobium chloroacetimidivorans</name>
    <dbReference type="NCBI Taxonomy" id="1428314"/>
    <lineage>
        <taxon>Bacteria</taxon>
        <taxon>Pseudomonadati</taxon>
        <taxon>Pseudomonadota</taxon>
        <taxon>Alphaproteobacteria</taxon>
        <taxon>Sphingomonadales</taxon>
        <taxon>Sphingomonadaceae</taxon>
        <taxon>Novosphingobium</taxon>
    </lineage>
</organism>
<feature type="transmembrane region" description="Helical" evidence="6">
    <location>
        <begin position="263"/>
        <end position="281"/>
    </location>
</feature>
<evidence type="ECO:0000256" key="3">
    <source>
        <dbReference type="ARBA" id="ARBA00022692"/>
    </source>
</evidence>
<dbReference type="PANTHER" id="PTHR11101">
    <property type="entry name" value="PHOSPHATE TRANSPORTER"/>
    <property type="match status" value="1"/>
</dbReference>
<feature type="transmembrane region" description="Helical" evidence="6">
    <location>
        <begin position="84"/>
        <end position="103"/>
    </location>
</feature>
<feature type="transmembrane region" description="Helical" evidence="6">
    <location>
        <begin position="143"/>
        <end position="169"/>
    </location>
</feature>
<keyword evidence="2" id="KW-0813">Transport</keyword>
<proteinExistence type="predicted"/>
<feature type="transmembrane region" description="Helical" evidence="6">
    <location>
        <begin position="314"/>
        <end position="334"/>
    </location>
</feature>
<feature type="transmembrane region" description="Helical" evidence="6">
    <location>
        <begin position="115"/>
        <end position="136"/>
    </location>
</feature>
<evidence type="ECO:0000313" key="8">
    <source>
        <dbReference type="Proteomes" id="UP000555448"/>
    </source>
</evidence>
<dbReference type="InterPro" id="IPR001204">
    <property type="entry name" value="Phos_transporter"/>
</dbReference>
<gene>
    <name evidence="7" type="ORF">HNO88_002454</name>
</gene>
<evidence type="ECO:0000256" key="1">
    <source>
        <dbReference type="ARBA" id="ARBA00004141"/>
    </source>
</evidence>
<name>A0A7W7KBS6_9SPHN</name>
<dbReference type="EMBL" id="JACHLR010000009">
    <property type="protein sequence ID" value="MBB4859128.1"/>
    <property type="molecule type" value="Genomic_DNA"/>
</dbReference>
<comment type="subcellular location">
    <subcellularLocation>
        <location evidence="1">Membrane</location>
        <topology evidence="1">Multi-pass membrane protein</topology>
    </subcellularLocation>
</comment>
<keyword evidence="5 6" id="KW-0472">Membrane</keyword>